<gene>
    <name evidence="1" type="ORF">ACJEBI_03995</name>
</gene>
<dbReference type="Proteomes" id="UP001623041">
    <property type="component" value="Unassembled WGS sequence"/>
</dbReference>
<accession>A0ABW8RB18</accession>
<evidence type="ECO:0000313" key="2">
    <source>
        <dbReference type="Proteomes" id="UP001623041"/>
    </source>
</evidence>
<keyword evidence="2" id="KW-1185">Reference proteome</keyword>
<comment type="caution">
    <text evidence="1">The sequence shown here is derived from an EMBL/GenBank/DDBJ whole genome shotgun (WGS) entry which is preliminary data.</text>
</comment>
<organism evidence="1 2">
    <name type="scientific">Bacillus salipaludis</name>
    <dbReference type="NCBI Taxonomy" id="2547811"/>
    <lineage>
        <taxon>Bacteria</taxon>
        <taxon>Bacillati</taxon>
        <taxon>Bacillota</taxon>
        <taxon>Bacilli</taxon>
        <taxon>Bacillales</taxon>
        <taxon>Bacillaceae</taxon>
        <taxon>Bacillus</taxon>
    </lineage>
</organism>
<reference evidence="1 2" key="1">
    <citation type="submission" date="2024-11" db="EMBL/GenBank/DDBJ databases">
        <authorList>
            <person name="Lucas J.A."/>
        </authorList>
    </citation>
    <scope>NUCLEOTIDE SEQUENCE [LARGE SCALE GENOMIC DNA]</scope>
    <source>
        <strain evidence="1 2">Z 5.4</strain>
    </source>
</reference>
<dbReference type="RefSeq" id="WP_406579324.1">
    <property type="nucleotide sequence ID" value="NZ_JBJHQH010000002.1"/>
</dbReference>
<protein>
    <submittedName>
        <fullName evidence="1">Uncharacterized protein</fullName>
    </submittedName>
</protein>
<name>A0ABW8RB18_9BACI</name>
<proteinExistence type="predicted"/>
<dbReference type="EMBL" id="JBJHQH010000002">
    <property type="protein sequence ID" value="MFK9090643.1"/>
    <property type="molecule type" value="Genomic_DNA"/>
</dbReference>
<evidence type="ECO:0000313" key="1">
    <source>
        <dbReference type="EMBL" id="MFK9090643.1"/>
    </source>
</evidence>
<sequence length="40" mass="4639">MADVIYFEIQGGNAYYSSPLLDKKIWLILMKNNDGLFLED</sequence>